<accession>A0A078AZ32</accession>
<reference evidence="1 2" key="1">
    <citation type="submission" date="2014-06" db="EMBL/GenBank/DDBJ databases">
        <authorList>
            <person name="Swart Estienne"/>
        </authorList>
    </citation>
    <scope>NUCLEOTIDE SEQUENCE [LARGE SCALE GENOMIC DNA]</scope>
    <source>
        <strain evidence="1 2">130c</strain>
    </source>
</reference>
<dbReference type="InParanoid" id="A0A078AZ32"/>
<evidence type="ECO:0000313" key="2">
    <source>
        <dbReference type="Proteomes" id="UP000039865"/>
    </source>
</evidence>
<name>A0A078AZ32_STYLE</name>
<evidence type="ECO:0000313" key="1">
    <source>
        <dbReference type="EMBL" id="CDW86073.1"/>
    </source>
</evidence>
<organism evidence="1 2">
    <name type="scientific">Stylonychia lemnae</name>
    <name type="common">Ciliate</name>
    <dbReference type="NCBI Taxonomy" id="5949"/>
    <lineage>
        <taxon>Eukaryota</taxon>
        <taxon>Sar</taxon>
        <taxon>Alveolata</taxon>
        <taxon>Ciliophora</taxon>
        <taxon>Intramacronucleata</taxon>
        <taxon>Spirotrichea</taxon>
        <taxon>Stichotrichia</taxon>
        <taxon>Sporadotrichida</taxon>
        <taxon>Oxytrichidae</taxon>
        <taxon>Stylonychinae</taxon>
        <taxon>Stylonychia</taxon>
    </lineage>
</organism>
<dbReference type="EMBL" id="CCKQ01014316">
    <property type="protein sequence ID" value="CDW86073.1"/>
    <property type="molecule type" value="Genomic_DNA"/>
</dbReference>
<proteinExistence type="predicted"/>
<dbReference type="Proteomes" id="UP000039865">
    <property type="component" value="Unassembled WGS sequence"/>
</dbReference>
<sequence length="255" mass="29651">MILGGINDETVFKSFDLTSDGFNIVVGGYTKDKDILQIQQNQQQPIIGYILQGLQTQSNLYLILTIYGWTQGYYSLQLNSIGHPLAFYTYNQGNAFVGGYLTSGTVLVANIVKIDFNNELNQHFQFTPESGQTEARIYNIDRQSDLLTDWFYTSYSILCPQTMGNASIQKEDHLQHQRQYIPCKIQWSFIIYQQTLQIKSQILKQQQCFHNLHLKFMKVIITQLKDIYYQAIQTILEVMHLQWQMKLLPIILDLQ</sequence>
<protein>
    <submittedName>
        <fullName evidence="1">Uncharacterized protein</fullName>
    </submittedName>
</protein>
<dbReference type="AlphaFoldDB" id="A0A078AZ32"/>
<keyword evidence="2" id="KW-1185">Reference proteome</keyword>
<gene>
    <name evidence="1" type="primary">Contig7112.g7601</name>
    <name evidence="1" type="ORF">STYLEM_15164</name>
</gene>